<organism evidence="1 2">
    <name type="scientific">Candidatus Electrothrix communis</name>
    <dbReference type="NCBI Taxonomy" id="1859133"/>
    <lineage>
        <taxon>Bacteria</taxon>
        <taxon>Pseudomonadati</taxon>
        <taxon>Thermodesulfobacteriota</taxon>
        <taxon>Desulfobulbia</taxon>
        <taxon>Desulfobulbales</taxon>
        <taxon>Desulfobulbaceae</taxon>
        <taxon>Candidatus Electrothrix</taxon>
    </lineage>
</organism>
<dbReference type="Pfam" id="PF00805">
    <property type="entry name" value="Pentapeptide"/>
    <property type="match status" value="2"/>
</dbReference>
<dbReference type="EMBL" id="MTKP01000047">
    <property type="protein sequence ID" value="RWX49464.1"/>
    <property type="molecule type" value="Genomic_DNA"/>
</dbReference>
<dbReference type="PANTHER" id="PTHR14136:SF17">
    <property type="entry name" value="BTB_POZ DOMAIN-CONTAINING PROTEIN KCTD9"/>
    <property type="match status" value="1"/>
</dbReference>
<dbReference type="PANTHER" id="PTHR14136">
    <property type="entry name" value="BTB_POZ DOMAIN-CONTAINING PROTEIN KCTD9"/>
    <property type="match status" value="1"/>
</dbReference>
<accession>A0A444J8Q5</accession>
<dbReference type="InterPro" id="IPR001646">
    <property type="entry name" value="5peptide_repeat"/>
</dbReference>
<reference evidence="1 2" key="1">
    <citation type="submission" date="2017-01" db="EMBL/GenBank/DDBJ databases">
        <title>The cable genome- insights into the physiology and evolution of filamentous bacteria capable of sulfide oxidation via long distance electron transfer.</title>
        <authorList>
            <person name="Schreiber L."/>
            <person name="Bjerg J.T."/>
            <person name="Boggild A."/>
            <person name="Van De Vossenberg J."/>
            <person name="Meysman F."/>
            <person name="Nielsen L.P."/>
            <person name="Schramm A."/>
            <person name="Kjeldsen K.U."/>
        </authorList>
    </citation>
    <scope>NUCLEOTIDE SEQUENCE [LARGE SCALE GENOMIC DNA]</scope>
    <source>
        <strain evidence="1">A1</strain>
    </source>
</reference>
<gene>
    <name evidence="1" type="ORF">VT98_10472</name>
</gene>
<evidence type="ECO:0000313" key="2">
    <source>
        <dbReference type="Proteomes" id="UP000288086"/>
    </source>
</evidence>
<dbReference type="SUPFAM" id="SSF141571">
    <property type="entry name" value="Pentapeptide repeat-like"/>
    <property type="match status" value="1"/>
</dbReference>
<keyword evidence="2" id="KW-1185">Reference proteome</keyword>
<dbReference type="Gene3D" id="2.160.20.80">
    <property type="entry name" value="E3 ubiquitin-protein ligase SopA"/>
    <property type="match status" value="1"/>
</dbReference>
<dbReference type="InterPro" id="IPR051082">
    <property type="entry name" value="Pentapeptide-BTB/POZ_domain"/>
</dbReference>
<proteinExistence type="predicted"/>
<dbReference type="Proteomes" id="UP000288086">
    <property type="component" value="Unassembled WGS sequence"/>
</dbReference>
<dbReference type="AlphaFoldDB" id="A0A444J8Q5"/>
<protein>
    <submittedName>
        <fullName evidence="1">Pentapeptide repeat-containing protein</fullName>
    </submittedName>
</protein>
<sequence>MRPKELTPIAEAQIADPGQADNLPDALPDTDTALAERKTAGLDDILVIDTVPKKEQSESGNKETELSVWDTFTSLFSSDTAEKEETAKVAVKSGAAKKGVPDLKASKVKVVAQEEKNVQSTAQQQGGAYTVETFGQSRARLQTLVDKLHEEKRCVSCDLAGADLADNDLEEVDLERADLSGAQLEKTDLRTANLKGVNFTDANLKNADLRGADLYLADFTNADLTGAQLQGALIDSTLLPVRSGQRLRLLMSKHESQ</sequence>
<evidence type="ECO:0000313" key="1">
    <source>
        <dbReference type="EMBL" id="RWX49464.1"/>
    </source>
</evidence>
<comment type="caution">
    <text evidence="1">The sequence shown here is derived from an EMBL/GenBank/DDBJ whole genome shotgun (WGS) entry which is preliminary data.</text>
</comment>
<name>A0A444J8Q5_9BACT</name>